<evidence type="ECO:0000313" key="3">
    <source>
        <dbReference type="EMBL" id="KAA9333094.1"/>
    </source>
</evidence>
<dbReference type="AlphaFoldDB" id="A0A7L4ZY86"/>
<dbReference type="EMBL" id="VTWU01000003">
    <property type="protein sequence ID" value="KAA9333094.1"/>
    <property type="molecule type" value="Genomic_DNA"/>
</dbReference>
<dbReference type="Gene3D" id="2.60.40.10">
    <property type="entry name" value="Immunoglobulins"/>
    <property type="match status" value="1"/>
</dbReference>
<keyword evidence="1 3" id="KW-0378">Hydrolase</keyword>
<comment type="caution">
    <text evidence="3">The sequence shown here is derived from an EMBL/GenBank/DDBJ whole genome shotgun (WGS) entry which is preliminary data.</text>
</comment>
<proteinExistence type="predicted"/>
<dbReference type="RefSeq" id="WP_151078515.1">
    <property type="nucleotide sequence ID" value="NZ_CP047647.1"/>
</dbReference>
<dbReference type="SUPFAM" id="SSF51445">
    <property type="entry name" value="(Trans)glycosidases"/>
    <property type="match status" value="1"/>
</dbReference>
<dbReference type="GO" id="GO:0005975">
    <property type="term" value="P:carbohydrate metabolic process"/>
    <property type="evidence" value="ECO:0007669"/>
    <property type="project" value="InterPro"/>
</dbReference>
<keyword evidence="4" id="KW-1185">Reference proteome</keyword>
<dbReference type="Gene3D" id="3.20.20.80">
    <property type="entry name" value="Glycosidases"/>
    <property type="match status" value="1"/>
</dbReference>
<dbReference type="PANTHER" id="PTHR10357:SF210">
    <property type="entry name" value="MALTODEXTRIN GLUCOSIDASE"/>
    <property type="match status" value="1"/>
</dbReference>
<evidence type="ECO:0000256" key="2">
    <source>
        <dbReference type="ARBA" id="ARBA00023295"/>
    </source>
</evidence>
<dbReference type="Pfam" id="PF09087">
    <property type="entry name" value="Cyc-maltodext_N"/>
    <property type="match status" value="1"/>
</dbReference>
<sequence>MNRTFSLLSLLVLLLGGAPLPSRAAEAAKPAAITRIDPTFWWVGMKNPKLQLLVHGPGIGASTASLNYAGVTLDGTQKLENPNYLLVNLSIGTDAKPGKLPLEFKGAKKVKYEYELRARTTPGDKSKVQGINSSDFVYLLMPDRFANGDPSNDVVKSLQETKLDRGQMYARHGGDLKGIEDHFGYLKELGVTAIWPTPIVENDEPKTSYHGYALTDFYAVDPRYGSNDDYVRFVQRAHQQGLKVVHDVVLNHMGTSGYLVKDAPAKDWFHQWPTFTRSNFRDAAFNDPYVSQSDRKQFGEGWFDQHMADLNQTNPLVSTYLIQNFLWWVEYTGLDGYRVDTYTYSDRKFLMDWGKALLDEYPQLGMFAETWVQGTAQQAYFARNILPEVDGFKSNMPGVLDFQLQYAINEALTRDAGWTEGISKLYYTLQADWLYEDPARNVVFLDNHDMSRFFSVIGEDLAKYKMGLAWLLTVRGTPQLYYGTEVLMKNYSNPDGKVREDFPGGWAGDKVNLFTAVGRTGPAAEAFTYVSKLANYRKTHPVLHTGKLMHFIPDGGVYTYFRYNDAGETVMVMMNTNKDEKTVDTARMAERLSGYTAATDVVTGATLTDLKSVKIPGRTAWVLELKK</sequence>
<evidence type="ECO:0000256" key="1">
    <source>
        <dbReference type="ARBA" id="ARBA00022801"/>
    </source>
</evidence>
<dbReference type="InterPro" id="IPR019492">
    <property type="entry name" value="Cyclo-malto-dextrinase_C"/>
</dbReference>
<name>A0A7L4ZY86_9BACT</name>
<dbReference type="SUPFAM" id="SSF81296">
    <property type="entry name" value="E set domains"/>
    <property type="match status" value="1"/>
</dbReference>
<accession>A0A7L4ZY86</accession>
<dbReference type="Pfam" id="PF10438">
    <property type="entry name" value="Cyc-maltodext_C"/>
    <property type="match status" value="1"/>
</dbReference>
<dbReference type="SMART" id="SM00642">
    <property type="entry name" value="Aamy"/>
    <property type="match status" value="1"/>
</dbReference>
<dbReference type="InterPro" id="IPR006047">
    <property type="entry name" value="GH13_cat_dom"/>
</dbReference>
<dbReference type="Gene3D" id="2.60.40.1180">
    <property type="entry name" value="Golgi alpha-mannosidase II"/>
    <property type="match status" value="1"/>
</dbReference>
<keyword evidence="2" id="KW-0326">Glycosidase</keyword>
<dbReference type="InterPro" id="IPR013783">
    <property type="entry name" value="Ig-like_fold"/>
</dbReference>
<dbReference type="InterPro" id="IPR013780">
    <property type="entry name" value="Glyco_hydro_b"/>
</dbReference>
<evidence type="ECO:0000313" key="4">
    <source>
        <dbReference type="Proteomes" id="UP000326380"/>
    </source>
</evidence>
<organism evidence="3 4">
    <name type="scientific">Hymenobacter busanensis</name>
    <dbReference type="NCBI Taxonomy" id="2607656"/>
    <lineage>
        <taxon>Bacteria</taxon>
        <taxon>Pseudomonadati</taxon>
        <taxon>Bacteroidota</taxon>
        <taxon>Cytophagia</taxon>
        <taxon>Cytophagales</taxon>
        <taxon>Hymenobacteraceae</taxon>
        <taxon>Hymenobacter</taxon>
    </lineage>
</organism>
<dbReference type="Proteomes" id="UP000326380">
    <property type="component" value="Unassembled WGS sequence"/>
</dbReference>
<dbReference type="PANTHER" id="PTHR10357">
    <property type="entry name" value="ALPHA-AMYLASE FAMILY MEMBER"/>
    <property type="match status" value="1"/>
</dbReference>
<dbReference type="CDD" id="cd11340">
    <property type="entry name" value="AmyAc_bac_CMD_like_3"/>
    <property type="match status" value="1"/>
</dbReference>
<gene>
    <name evidence="3" type="ORF">F0P96_08925</name>
</gene>
<dbReference type="Pfam" id="PF00128">
    <property type="entry name" value="Alpha-amylase"/>
    <property type="match status" value="1"/>
</dbReference>
<dbReference type="InterPro" id="IPR017853">
    <property type="entry name" value="GH"/>
</dbReference>
<dbReference type="GO" id="GO:0016798">
    <property type="term" value="F:hydrolase activity, acting on glycosyl bonds"/>
    <property type="evidence" value="ECO:0007669"/>
    <property type="project" value="UniProtKB-KW"/>
</dbReference>
<protein>
    <submittedName>
        <fullName evidence="3">Glycoside hydrolase family 13 protein</fullName>
    </submittedName>
</protein>
<dbReference type="InterPro" id="IPR015171">
    <property type="entry name" value="Cyc-maltodext_N"/>
</dbReference>
<dbReference type="SUPFAM" id="SSF51011">
    <property type="entry name" value="Glycosyl hydrolase domain"/>
    <property type="match status" value="1"/>
</dbReference>
<dbReference type="InterPro" id="IPR014756">
    <property type="entry name" value="Ig_E-set"/>
</dbReference>
<reference evidence="3 4" key="1">
    <citation type="submission" date="2019-09" db="EMBL/GenBank/DDBJ databases">
        <title>Genome sequence of Hymenobacter sp. M3.</title>
        <authorList>
            <person name="Srinivasan S."/>
        </authorList>
    </citation>
    <scope>NUCLEOTIDE SEQUENCE [LARGE SCALE GENOMIC DNA]</scope>
    <source>
        <strain evidence="3 4">M3</strain>
    </source>
</reference>